<gene>
    <name evidence="5" type="ORF">GPICK_04300</name>
</gene>
<name>A0A0B5B7Y9_9BACT</name>
<dbReference type="Pfam" id="PF00011">
    <property type="entry name" value="HSP20"/>
    <property type="match status" value="1"/>
</dbReference>
<proteinExistence type="inferred from homology"/>
<feature type="domain" description="SHSP" evidence="4">
    <location>
        <begin position="86"/>
        <end position="196"/>
    </location>
</feature>
<reference evidence="5 6" key="1">
    <citation type="journal article" date="2015" name="Genome Announc.">
        <title>Complete Genome of Geobacter pickeringii G13T, a Metal-Reducing Isolate from Sedimentary Kaolin Deposits.</title>
        <authorList>
            <person name="Badalamenti J.P."/>
            <person name="Bond D.R."/>
        </authorList>
    </citation>
    <scope>NUCLEOTIDE SEQUENCE [LARGE SCALE GENOMIC DNA]</scope>
    <source>
        <strain evidence="5 6">G13</strain>
    </source>
</reference>
<sequence>MRRNTVLRTETPRGTGESVSAKRHTTSASTGKGLREMPTGRTETGRGEVSILSPLREMERWFEESINRPFFGMNWMPLRHMLHDLGGGMEMMPAVDMFEEGGNLVVKAELPGMTKESLNLRIVDNNLIISGEKNTEEKIERSNFLRLERSHGSFSRTLGLPDGLDTEQIRASFRDGVLEVRIPRTETSTVRQITVE</sequence>
<evidence type="ECO:0000313" key="6">
    <source>
        <dbReference type="Proteomes" id="UP000057609"/>
    </source>
</evidence>
<dbReference type="Gene3D" id="2.60.40.790">
    <property type="match status" value="1"/>
</dbReference>
<dbReference type="InterPro" id="IPR031107">
    <property type="entry name" value="Small_HSP"/>
</dbReference>
<organism evidence="5 6">
    <name type="scientific">Geobacter pickeringii</name>
    <dbReference type="NCBI Taxonomy" id="345632"/>
    <lineage>
        <taxon>Bacteria</taxon>
        <taxon>Pseudomonadati</taxon>
        <taxon>Thermodesulfobacteriota</taxon>
        <taxon>Desulfuromonadia</taxon>
        <taxon>Geobacterales</taxon>
        <taxon>Geobacteraceae</taxon>
        <taxon>Geobacter</taxon>
    </lineage>
</organism>
<feature type="region of interest" description="Disordered" evidence="3">
    <location>
        <begin position="1"/>
        <end position="46"/>
    </location>
</feature>
<dbReference type="HOGENOM" id="CLU_046737_12_4_7"/>
<dbReference type="KEGG" id="gpi:GPICK_04300"/>
<evidence type="ECO:0000256" key="2">
    <source>
        <dbReference type="RuleBase" id="RU003616"/>
    </source>
</evidence>
<dbReference type="SUPFAM" id="SSF49764">
    <property type="entry name" value="HSP20-like chaperones"/>
    <property type="match status" value="1"/>
</dbReference>
<protein>
    <submittedName>
        <fullName evidence="5">Molecular chaperone</fullName>
    </submittedName>
</protein>
<dbReference type="AlphaFoldDB" id="A0A0B5B7Y9"/>
<comment type="similarity">
    <text evidence="1 2">Belongs to the small heat shock protein (HSP20) family.</text>
</comment>
<dbReference type="EMBL" id="CP009788">
    <property type="protein sequence ID" value="AJE02693.1"/>
    <property type="molecule type" value="Genomic_DNA"/>
</dbReference>
<dbReference type="InterPro" id="IPR008978">
    <property type="entry name" value="HSP20-like_chaperone"/>
</dbReference>
<accession>A0A0B5B7Y9</accession>
<evidence type="ECO:0000259" key="4">
    <source>
        <dbReference type="PROSITE" id="PS01031"/>
    </source>
</evidence>
<dbReference type="STRING" id="345632.GPICK_04300"/>
<dbReference type="OrthoDB" id="9811615at2"/>
<dbReference type="InterPro" id="IPR002068">
    <property type="entry name" value="A-crystallin/Hsp20_dom"/>
</dbReference>
<dbReference type="Proteomes" id="UP000057609">
    <property type="component" value="Chromosome"/>
</dbReference>
<evidence type="ECO:0000256" key="1">
    <source>
        <dbReference type="PROSITE-ProRule" id="PRU00285"/>
    </source>
</evidence>
<evidence type="ECO:0000256" key="3">
    <source>
        <dbReference type="SAM" id="MobiDB-lite"/>
    </source>
</evidence>
<dbReference type="CDD" id="cd06464">
    <property type="entry name" value="ACD_sHsps-like"/>
    <property type="match status" value="1"/>
</dbReference>
<dbReference type="PROSITE" id="PS01031">
    <property type="entry name" value="SHSP"/>
    <property type="match status" value="1"/>
</dbReference>
<keyword evidence="6" id="KW-1185">Reference proteome</keyword>
<dbReference type="PANTHER" id="PTHR11527">
    <property type="entry name" value="HEAT-SHOCK PROTEIN 20 FAMILY MEMBER"/>
    <property type="match status" value="1"/>
</dbReference>
<evidence type="ECO:0000313" key="5">
    <source>
        <dbReference type="EMBL" id="AJE02693.1"/>
    </source>
</evidence>